<evidence type="ECO:0000256" key="9">
    <source>
        <dbReference type="ARBA" id="ARBA00023134"/>
    </source>
</evidence>
<dbReference type="Gene3D" id="3.40.50.10990">
    <property type="entry name" value="GTP cyclohydrolase II"/>
    <property type="match status" value="1"/>
</dbReference>
<dbReference type="CDD" id="cd00641">
    <property type="entry name" value="GTP_cyclohydro2"/>
    <property type="match status" value="1"/>
</dbReference>
<dbReference type="Pfam" id="PF00925">
    <property type="entry name" value="GTP_cyclohydro2"/>
    <property type="match status" value="1"/>
</dbReference>
<name>A0A8D8VCD1_9HEMI</name>
<dbReference type="EMBL" id="HBUF01364868">
    <property type="protein sequence ID" value="CAG6723006.1"/>
    <property type="molecule type" value="Transcribed_RNA"/>
</dbReference>
<comment type="catalytic activity">
    <reaction evidence="10">
        <text>GTP + 4 H2O = 2,5-diamino-6-hydroxy-4-(5-phosphoribosylamino)-pyrimidine + formate + 2 phosphate + 3 H(+)</text>
        <dbReference type="Rhea" id="RHEA:23704"/>
        <dbReference type="ChEBI" id="CHEBI:15377"/>
        <dbReference type="ChEBI" id="CHEBI:15378"/>
        <dbReference type="ChEBI" id="CHEBI:15740"/>
        <dbReference type="ChEBI" id="CHEBI:37565"/>
        <dbReference type="ChEBI" id="CHEBI:43474"/>
        <dbReference type="ChEBI" id="CHEBI:58614"/>
        <dbReference type="EC" id="3.5.4.25"/>
    </reaction>
</comment>
<keyword evidence="9" id="KW-0342">GTP-binding</keyword>
<dbReference type="InterPro" id="IPR000926">
    <property type="entry name" value="RibA"/>
</dbReference>
<keyword evidence="5" id="KW-0479">Metal-binding</keyword>
<feature type="domain" description="GTP cyclohydrolase II" evidence="11">
    <location>
        <begin position="5"/>
        <end position="170"/>
    </location>
</feature>
<dbReference type="PANTHER" id="PTHR21327:SF18">
    <property type="entry name" value="3,4-DIHYDROXY-2-BUTANONE 4-PHOSPHATE SYNTHASE"/>
    <property type="match status" value="1"/>
</dbReference>
<dbReference type="InterPro" id="IPR032677">
    <property type="entry name" value="GTP_cyclohydro_II"/>
</dbReference>
<keyword evidence="8" id="KW-0862">Zinc</keyword>
<organism evidence="12">
    <name type="scientific">Cacopsylla melanoneura</name>
    <dbReference type="NCBI Taxonomy" id="428564"/>
    <lineage>
        <taxon>Eukaryota</taxon>
        <taxon>Metazoa</taxon>
        <taxon>Ecdysozoa</taxon>
        <taxon>Arthropoda</taxon>
        <taxon>Hexapoda</taxon>
        <taxon>Insecta</taxon>
        <taxon>Pterygota</taxon>
        <taxon>Neoptera</taxon>
        <taxon>Paraneoptera</taxon>
        <taxon>Hemiptera</taxon>
        <taxon>Sternorrhyncha</taxon>
        <taxon>Psylloidea</taxon>
        <taxon>Psyllidae</taxon>
        <taxon>Psyllinae</taxon>
        <taxon>Cacopsylla</taxon>
    </lineage>
</organism>
<dbReference type="GO" id="GO:0005525">
    <property type="term" value="F:GTP binding"/>
    <property type="evidence" value="ECO:0007669"/>
    <property type="project" value="UniProtKB-KW"/>
</dbReference>
<evidence type="ECO:0000256" key="3">
    <source>
        <dbReference type="ARBA" id="ARBA00004904"/>
    </source>
</evidence>
<sequence>MKIKKVAETKLPTPWGEFIMIGFEELKNGKDHLALILGNIKKNNSVLSRIHSECLTGDALFSLRCDCGFQLKYALKKIKKEGNGILLYHRQEGRNIGLLNKIKAYSLQDKGLDTVEANHKLGFADDERDFSLCADMFKLINVFKIRLLTNNPKKIKILTKYGITVTERLPLITGLNSKNKKYLNIKKKKFLKWKKKKNVPRNPIWIPRII</sequence>
<dbReference type="NCBIfam" id="TIGR00505">
    <property type="entry name" value="ribA"/>
    <property type="match status" value="1"/>
</dbReference>
<evidence type="ECO:0000259" key="11">
    <source>
        <dbReference type="Pfam" id="PF00925"/>
    </source>
</evidence>
<evidence type="ECO:0000256" key="6">
    <source>
        <dbReference type="ARBA" id="ARBA00022741"/>
    </source>
</evidence>
<dbReference type="AlphaFoldDB" id="A0A8D8VCD1"/>
<dbReference type="NCBIfam" id="NF001591">
    <property type="entry name" value="PRK00393.1"/>
    <property type="match status" value="1"/>
</dbReference>
<evidence type="ECO:0000256" key="5">
    <source>
        <dbReference type="ARBA" id="ARBA00022723"/>
    </source>
</evidence>
<keyword evidence="6" id="KW-0547">Nucleotide-binding</keyword>
<accession>A0A8D8VCD1</accession>
<proteinExistence type="inferred from homology"/>
<dbReference type="FunFam" id="3.40.50.10990:FF:000002">
    <property type="entry name" value="GTP cyclohydrolase-2"/>
    <property type="match status" value="1"/>
</dbReference>
<dbReference type="GO" id="GO:0009231">
    <property type="term" value="P:riboflavin biosynthetic process"/>
    <property type="evidence" value="ECO:0007669"/>
    <property type="project" value="UniProtKB-KW"/>
</dbReference>
<evidence type="ECO:0000256" key="4">
    <source>
        <dbReference type="ARBA" id="ARBA00022619"/>
    </source>
</evidence>
<evidence type="ECO:0000313" key="12">
    <source>
        <dbReference type="EMBL" id="CAG6723006.1"/>
    </source>
</evidence>
<comment type="pathway">
    <text evidence="2">Cofactor biosynthesis; riboflavin biosynthesis; 5-amino-6-(D-ribitylamino)uracil from GTP: step 1/4.</text>
</comment>
<dbReference type="SUPFAM" id="SSF142695">
    <property type="entry name" value="RibA-like"/>
    <property type="match status" value="1"/>
</dbReference>
<keyword evidence="7 12" id="KW-0378">Hydrolase</keyword>
<evidence type="ECO:0000256" key="10">
    <source>
        <dbReference type="ARBA" id="ARBA00049295"/>
    </source>
</evidence>
<evidence type="ECO:0000256" key="8">
    <source>
        <dbReference type="ARBA" id="ARBA00022833"/>
    </source>
</evidence>
<dbReference type="InterPro" id="IPR036144">
    <property type="entry name" value="RibA-like_sf"/>
</dbReference>
<keyword evidence="4" id="KW-0686">Riboflavin biosynthesis</keyword>
<comment type="pathway">
    <text evidence="3">Cofactor biosynthesis; riboflavin biosynthesis; 2-hydroxy-3-oxobutyl phosphate from D-ribulose 5-phosphate: step 1/1.</text>
</comment>
<comment type="cofactor">
    <cofactor evidence="1">
        <name>Zn(2+)</name>
        <dbReference type="ChEBI" id="CHEBI:29105"/>
    </cofactor>
</comment>
<dbReference type="PANTHER" id="PTHR21327">
    <property type="entry name" value="GTP CYCLOHYDROLASE II-RELATED"/>
    <property type="match status" value="1"/>
</dbReference>
<evidence type="ECO:0000256" key="1">
    <source>
        <dbReference type="ARBA" id="ARBA00001947"/>
    </source>
</evidence>
<dbReference type="HAMAP" id="MF_00179">
    <property type="entry name" value="RibA"/>
    <property type="match status" value="1"/>
</dbReference>
<reference evidence="12" key="1">
    <citation type="submission" date="2021-05" db="EMBL/GenBank/DDBJ databases">
        <authorList>
            <person name="Alioto T."/>
            <person name="Alioto T."/>
            <person name="Gomez Garrido J."/>
        </authorList>
    </citation>
    <scope>NUCLEOTIDE SEQUENCE</scope>
</reference>
<evidence type="ECO:0000256" key="2">
    <source>
        <dbReference type="ARBA" id="ARBA00004853"/>
    </source>
</evidence>
<evidence type="ECO:0000256" key="7">
    <source>
        <dbReference type="ARBA" id="ARBA00022801"/>
    </source>
</evidence>
<dbReference type="GO" id="GO:0005829">
    <property type="term" value="C:cytosol"/>
    <property type="evidence" value="ECO:0007669"/>
    <property type="project" value="TreeGrafter"/>
</dbReference>
<dbReference type="GO" id="GO:0003935">
    <property type="term" value="F:GTP cyclohydrolase II activity"/>
    <property type="evidence" value="ECO:0007669"/>
    <property type="project" value="UniProtKB-EC"/>
</dbReference>
<protein>
    <submittedName>
        <fullName evidence="12">GTP cyclohydrolase-2</fullName>
    </submittedName>
</protein>
<dbReference type="GO" id="GO:0046872">
    <property type="term" value="F:metal ion binding"/>
    <property type="evidence" value="ECO:0007669"/>
    <property type="project" value="UniProtKB-KW"/>
</dbReference>